<organism evidence="2 3">
    <name type="scientific">Mycena rosella</name>
    <name type="common">Pink bonnet</name>
    <name type="synonym">Agaricus rosellus</name>
    <dbReference type="NCBI Taxonomy" id="1033263"/>
    <lineage>
        <taxon>Eukaryota</taxon>
        <taxon>Fungi</taxon>
        <taxon>Dikarya</taxon>
        <taxon>Basidiomycota</taxon>
        <taxon>Agaricomycotina</taxon>
        <taxon>Agaricomycetes</taxon>
        <taxon>Agaricomycetidae</taxon>
        <taxon>Agaricales</taxon>
        <taxon>Marasmiineae</taxon>
        <taxon>Mycenaceae</taxon>
        <taxon>Mycena</taxon>
    </lineage>
</organism>
<keyword evidence="1" id="KW-0812">Transmembrane</keyword>
<name>A0AAD7GNF1_MYCRO</name>
<dbReference type="Proteomes" id="UP001221757">
    <property type="component" value="Unassembled WGS sequence"/>
</dbReference>
<proteinExistence type="predicted"/>
<evidence type="ECO:0000313" key="2">
    <source>
        <dbReference type="EMBL" id="KAJ7702763.1"/>
    </source>
</evidence>
<keyword evidence="1" id="KW-0472">Membrane</keyword>
<dbReference type="EMBL" id="JARKIE010000014">
    <property type="protein sequence ID" value="KAJ7702763.1"/>
    <property type="molecule type" value="Genomic_DNA"/>
</dbReference>
<keyword evidence="1" id="KW-1133">Transmembrane helix</keyword>
<evidence type="ECO:0000313" key="3">
    <source>
        <dbReference type="Proteomes" id="UP001221757"/>
    </source>
</evidence>
<comment type="caution">
    <text evidence="2">The sequence shown here is derived from an EMBL/GenBank/DDBJ whole genome shotgun (WGS) entry which is preliminary data.</text>
</comment>
<gene>
    <name evidence="2" type="ORF">B0H17DRAFT_1237260</name>
</gene>
<accession>A0AAD7GNF1</accession>
<sequence length="150" mass="16385">MTRRNGTIVPDATTHPHILYEGASSPMLSPLSTRMSYTAPTRSSDAFWLLRDLVMVIRELATTVVLCYLTTLGLLRFIAQHLNLFVSPPGCDSKIVEAYRRVLSDITCLEVLRVTTGYTLVGFAAVELSILLARRAGLGTTADAEKGIEA</sequence>
<dbReference type="AlphaFoldDB" id="A0AAD7GNF1"/>
<evidence type="ECO:0000256" key="1">
    <source>
        <dbReference type="SAM" id="Phobius"/>
    </source>
</evidence>
<protein>
    <submittedName>
        <fullName evidence="2">Uncharacterized protein</fullName>
    </submittedName>
</protein>
<reference evidence="2" key="1">
    <citation type="submission" date="2023-03" db="EMBL/GenBank/DDBJ databases">
        <title>Massive genome expansion in bonnet fungi (Mycena s.s.) driven by repeated elements and novel gene families across ecological guilds.</title>
        <authorList>
            <consortium name="Lawrence Berkeley National Laboratory"/>
            <person name="Harder C.B."/>
            <person name="Miyauchi S."/>
            <person name="Viragh M."/>
            <person name="Kuo A."/>
            <person name="Thoen E."/>
            <person name="Andreopoulos B."/>
            <person name="Lu D."/>
            <person name="Skrede I."/>
            <person name="Drula E."/>
            <person name="Henrissat B."/>
            <person name="Morin E."/>
            <person name="Kohler A."/>
            <person name="Barry K."/>
            <person name="LaButti K."/>
            <person name="Morin E."/>
            <person name="Salamov A."/>
            <person name="Lipzen A."/>
            <person name="Mereny Z."/>
            <person name="Hegedus B."/>
            <person name="Baldrian P."/>
            <person name="Stursova M."/>
            <person name="Weitz H."/>
            <person name="Taylor A."/>
            <person name="Grigoriev I.V."/>
            <person name="Nagy L.G."/>
            <person name="Martin F."/>
            <person name="Kauserud H."/>
        </authorList>
    </citation>
    <scope>NUCLEOTIDE SEQUENCE</scope>
    <source>
        <strain evidence="2">CBHHK067</strain>
    </source>
</reference>
<feature type="transmembrane region" description="Helical" evidence="1">
    <location>
        <begin position="60"/>
        <end position="79"/>
    </location>
</feature>
<keyword evidence="3" id="KW-1185">Reference proteome</keyword>